<evidence type="ECO:0000313" key="3">
    <source>
        <dbReference type="Proteomes" id="UP000812440"/>
    </source>
</evidence>
<dbReference type="Proteomes" id="UP000812440">
    <property type="component" value="Chromosome 8_10"/>
</dbReference>
<dbReference type="Gene3D" id="3.40.630.40">
    <property type="entry name" value="Zn-dependent exopeptidases"/>
    <property type="match status" value="1"/>
</dbReference>
<dbReference type="EMBL" id="JAACNH010000003">
    <property type="protein sequence ID" value="KAG8448503.1"/>
    <property type="molecule type" value="Genomic_DNA"/>
</dbReference>
<keyword evidence="1" id="KW-0732">Signal</keyword>
<gene>
    <name evidence="2" type="ORF">GDO86_015553</name>
</gene>
<evidence type="ECO:0000313" key="2">
    <source>
        <dbReference type="EMBL" id="KAG8448503.1"/>
    </source>
</evidence>
<feature type="signal peptide" evidence="1">
    <location>
        <begin position="1"/>
        <end position="22"/>
    </location>
</feature>
<proteinExistence type="predicted"/>
<comment type="caution">
    <text evidence="2">The sequence shown here is derived from an EMBL/GenBank/DDBJ whole genome shotgun (WGS) entry which is preliminary data.</text>
</comment>
<name>A0A8T2JXU5_9PIPI</name>
<protein>
    <recommendedName>
        <fullName evidence="4">N-formylglutamate amidohydrolase</fullName>
    </recommendedName>
</protein>
<feature type="chain" id="PRO_5035915877" description="N-formylglutamate amidohydrolase" evidence="1">
    <location>
        <begin position="23"/>
        <end position="310"/>
    </location>
</feature>
<evidence type="ECO:0008006" key="4">
    <source>
        <dbReference type="Google" id="ProtNLM"/>
    </source>
</evidence>
<sequence>MFSTRKMWLIFLLYLFPYANTAQDIIFGQNKFTEYQIGNMSLIITVPHGGSKQPSTIPSRDCGCWDMSSSKCFFTHNCPPGTIKDSINCKVSTVKDLYTLETALNLGKEIQKITGGYHPHIIINHLSRSKLDVNREKDEATFGVPEAEQAWDEFMQFINTAKSYSPKGLLIDVHGHAHPENWIELGYLISKQNLDSGAFTAADSSILFLSKESYNIPFETLLRGDRSLGNNIQEQNKKYLCVPSPTHPGPSGGNYFKGGYIVKTHGSKDNGQVDAVQIELPRWIRDSSERPIFCAALAKAISNFYNFHFK</sequence>
<evidence type="ECO:0000256" key="1">
    <source>
        <dbReference type="SAM" id="SignalP"/>
    </source>
</evidence>
<dbReference type="OrthoDB" id="71260at2759"/>
<dbReference type="AlphaFoldDB" id="A0A8T2JXU5"/>
<reference evidence="2" key="1">
    <citation type="thesis" date="2020" institute="ProQuest LLC" country="789 East Eisenhower Parkway, Ann Arbor, MI, USA">
        <title>Comparative Genomics and Chromosome Evolution.</title>
        <authorList>
            <person name="Mudd A.B."/>
        </authorList>
    </citation>
    <scope>NUCLEOTIDE SEQUENCE</scope>
    <source>
        <strain evidence="2">Female2</strain>
        <tissue evidence="2">Blood</tissue>
    </source>
</reference>
<keyword evidence="3" id="KW-1185">Reference proteome</keyword>
<organism evidence="2 3">
    <name type="scientific">Hymenochirus boettgeri</name>
    <name type="common">Congo dwarf clawed frog</name>
    <dbReference type="NCBI Taxonomy" id="247094"/>
    <lineage>
        <taxon>Eukaryota</taxon>
        <taxon>Metazoa</taxon>
        <taxon>Chordata</taxon>
        <taxon>Craniata</taxon>
        <taxon>Vertebrata</taxon>
        <taxon>Euteleostomi</taxon>
        <taxon>Amphibia</taxon>
        <taxon>Batrachia</taxon>
        <taxon>Anura</taxon>
        <taxon>Pipoidea</taxon>
        <taxon>Pipidae</taxon>
        <taxon>Pipinae</taxon>
        <taxon>Hymenochirus</taxon>
    </lineage>
</organism>
<accession>A0A8T2JXU5</accession>